<dbReference type="SUPFAM" id="SSF50630">
    <property type="entry name" value="Acid proteases"/>
    <property type="match status" value="1"/>
</dbReference>
<dbReference type="Gene3D" id="4.10.60.10">
    <property type="entry name" value="Zinc finger, CCHC-type"/>
    <property type="match status" value="1"/>
</dbReference>
<organism evidence="2">
    <name type="scientific">Lepeophtheirus salmonis</name>
    <name type="common">Salmon louse</name>
    <name type="synonym">Caligus salmonis</name>
    <dbReference type="NCBI Taxonomy" id="72036"/>
    <lineage>
        <taxon>Eukaryota</taxon>
        <taxon>Metazoa</taxon>
        <taxon>Ecdysozoa</taxon>
        <taxon>Arthropoda</taxon>
        <taxon>Crustacea</taxon>
        <taxon>Multicrustacea</taxon>
        <taxon>Hexanauplia</taxon>
        <taxon>Copepoda</taxon>
        <taxon>Siphonostomatoida</taxon>
        <taxon>Caligidae</taxon>
        <taxon>Lepeophtheirus</taxon>
    </lineage>
</organism>
<name>A0A0K2V1H8_LEPSM</name>
<dbReference type="GO" id="GO:0008270">
    <property type="term" value="F:zinc ion binding"/>
    <property type="evidence" value="ECO:0007669"/>
    <property type="project" value="InterPro"/>
</dbReference>
<dbReference type="GO" id="GO:0003676">
    <property type="term" value="F:nucleic acid binding"/>
    <property type="evidence" value="ECO:0007669"/>
    <property type="project" value="InterPro"/>
</dbReference>
<reference evidence="2" key="1">
    <citation type="submission" date="2014-05" db="EMBL/GenBank/DDBJ databases">
        <authorList>
            <person name="Chronopoulou M."/>
        </authorList>
    </citation>
    <scope>NUCLEOTIDE SEQUENCE</scope>
    <source>
        <tissue evidence="2">Whole organism</tissue>
    </source>
</reference>
<dbReference type="InterPro" id="IPR021109">
    <property type="entry name" value="Peptidase_aspartic_dom_sf"/>
</dbReference>
<protein>
    <submittedName>
        <fullName evidence="2">Putative LOC101483300 [Maylandia zebra]</fullName>
    </submittedName>
</protein>
<dbReference type="Gene3D" id="2.40.70.10">
    <property type="entry name" value="Acid Proteases"/>
    <property type="match status" value="1"/>
</dbReference>
<dbReference type="InterPro" id="IPR036875">
    <property type="entry name" value="Znf_CCHC_sf"/>
</dbReference>
<dbReference type="Pfam" id="PF13975">
    <property type="entry name" value="gag-asp_proteas"/>
    <property type="match status" value="1"/>
</dbReference>
<feature type="non-terminal residue" evidence="2">
    <location>
        <position position="220"/>
    </location>
</feature>
<accession>A0A0K2V1H8</accession>
<dbReference type="SUPFAM" id="SSF57756">
    <property type="entry name" value="Retrovirus zinc finger-like domains"/>
    <property type="match status" value="1"/>
</dbReference>
<dbReference type="SMART" id="SM00343">
    <property type="entry name" value="ZnF_C2HC"/>
    <property type="match status" value="1"/>
</dbReference>
<feature type="domain" description="CCHC-type" evidence="1">
    <location>
        <begin position="23"/>
        <end position="39"/>
    </location>
</feature>
<sequence length="220" mass="24993">CKWCGFAEEHKREECPAQRSKAVCRNCEGVGHYARVCRSKREMRKAGKKEPVVEDFGMEEEMDNFTLDSLILSEKEGSEWYVNILINGYPVRAKVDTGASVTVLPEEFIKKLKIGRLEKARDGRGPDNTIIPMKGQGRASFQIKEKKIWGNVMFGKVRKPLLGLIEIKSLGLLKEGNADSLEFPSMPGEYKIELKEDVVPWAETTSRRVPLPLYCKVEQE</sequence>
<evidence type="ECO:0000313" key="2">
    <source>
        <dbReference type="EMBL" id="CDW44012.1"/>
    </source>
</evidence>
<dbReference type="EMBL" id="HACA01026651">
    <property type="protein sequence ID" value="CDW44012.1"/>
    <property type="molecule type" value="Transcribed_RNA"/>
</dbReference>
<evidence type="ECO:0000259" key="1">
    <source>
        <dbReference type="SMART" id="SM00343"/>
    </source>
</evidence>
<dbReference type="InterPro" id="IPR001878">
    <property type="entry name" value="Znf_CCHC"/>
</dbReference>
<dbReference type="AlphaFoldDB" id="A0A0K2V1H8"/>
<proteinExistence type="predicted"/>
<dbReference type="OrthoDB" id="6380665at2759"/>
<feature type="non-terminal residue" evidence="2">
    <location>
        <position position="1"/>
    </location>
</feature>